<gene>
    <name evidence="2" type="ORF">MM817_00519</name>
</gene>
<dbReference type="InterPro" id="IPR050682">
    <property type="entry name" value="ModA/WtpA"/>
</dbReference>
<dbReference type="RefSeq" id="WP_241711865.1">
    <property type="nucleotide sequence ID" value="NZ_JALBUF010000001.1"/>
</dbReference>
<dbReference type="Gene3D" id="3.40.190.10">
    <property type="entry name" value="Periplasmic binding protein-like II"/>
    <property type="match status" value="2"/>
</dbReference>
<dbReference type="SUPFAM" id="SSF53850">
    <property type="entry name" value="Periplasmic binding protein-like II"/>
    <property type="match status" value="1"/>
</dbReference>
<evidence type="ECO:0000256" key="1">
    <source>
        <dbReference type="ARBA" id="ARBA00009438"/>
    </source>
</evidence>
<dbReference type="PROSITE" id="PS51257">
    <property type="entry name" value="PROKAR_LIPOPROTEIN"/>
    <property type="match status" value="1"/>
</dbReference>
<dbReference type="Pfam" id="PF13531">
    <property type="entry name" value="SBP_bac_11"/>
    <property type="match status" value="1"/>
</dbReference>
<dbReference type="PANTHER" id="PTHR30632">
    <property type="entry name" value="MOLYBDATE-BINDING PERIPLASMIC PROTEIN"/>
    <property type="match status" value="1"/>
</dbReference>
<dbReference type="Proteomes" id="UP001139263">
    <property type="component" value="Unassembled WGS sequence"/>
</dbReference>
<dbReference type="AlphaFoldDB" id="A0A9X2ACF4"/>
<dbReference type="EMBL" id="JALBUF010000001">
    <property type="protein sequence ID" value="MCI0182260.1"/>
    <property type="molecule type" value="Genomic_DNA"/>
</dbReference>
<dbReference type="GO" id="GO:0030973">
    <property type="term" value="F:molybdate ion binding"/>
    <property type="evidence" value="ECO:0007669"/>
    <property type="project" value="TreeGrafter"/>
</dbReference>
<evidence type="ECO:0000313" key="2">
    <source>
        <dbReference type="EMBL" id="MCI0182260.1"/>
    </source>
</evidence>
<keyword evidence="3" id="KW-1185">Reference proteome</keyword>
<dbReference type="CDD" id="cd13540">
    <property type="entry name" value="PBP2_ModA_WtpA"/>
    <property type="match status" value="1"/>
</dbReference>
<name>A0A9X2ACF4_9BACL</name>
<organism evidence="2 3">
    <name type="scientific">Sulfoacidibacillus ferrooxidans</name>
    <dbReference type="NCBI Taxonomy" id="2005001"/>
    <lineage>
        <taxon>Bacteria</taxon>
        <taxon>Bacillati</taxon>
        <taxon>Bacillota</taxon>
        <taxon>Bacilli</taxon>
        <taxon>Bacillales</taxon>
        <taxon>Alicyclobacillaceae</taxon>
        <taxon>Sulfoacidibacillus</taxon>
    </lineage>
</organism>
<sequence length="348" mass="36869">MKATTHFTKRTTAVWSTALTSVALTTILSGCGTQPASTAVPAAKPSTQSSTNLGTANVAYAGSLQLVNDTELGPQFTRATGIPYEGRGGGSFGIAHLITSGQITPNVFESVGIAPIQLLQPHLSTYAIGFASSPLVIAYSPTSPYASTFKAIATGEKPLSTLFTLMESKNFHLGRTNPNTDPQGQAFVMMMELAQTYYHFPHGTAQKILGGVNNPSQIFSEESILSRLQAGQLDASSAFLSEAVQRHLPYITLPSAINFGDPTEQSVYATAHLHLSDGKTVTGAPLELYVTSVQGTPNTKAGVAFISYLLSKNGLDLYEKNGYQLTPPVIYGNRNAIPASILHVLTNE</sequence>
<dbReference type="PANTHER" id="PTHR30632:SF16">
    <property type="entry name" value="MOLYBDATE_TUNGSTATE-BINDING PROTEIN WTPA"/>
    <property type="match status" value="1"/>
</dbReference>
<accession>A0A9X2ACF4</accession>
<protein>
    <submittedName>
        <fullName evidence="2">Uncharacterized protein</fullName>
    </submittedName>
</protein>
<evidence type="ECO:0000313" key="3">
    <source>
        <dbReference type="Proteomes" id="UP001139263"/>
    </source>
</evidence>
<comment type="similarity">
    <text evidence="1">Belongs to the bacterial solute-binding protein 1 family. WtpA subfamily.</text>
</comment>
<dbReference type="GO" id="GO:0015689">
    <property type="term" value="P:molybdate ion transport"/>
    <property type="evidence" value="ECO:0007669"/>
    <property type="project" value="TreeGrafter"/>
</dbReference>
<comment type="caution">
    <text evidence="2">The sequence shown here is derived from an EMBL/GenBank/DDBJ whole genome shotgun (WGS) entry which is preliminary data.</text>
</comment>
<reference evidence="2" key="1">
    <citation type="submission" date="2022-03" db="EMBL/GenBank/DDBJ databases">
        <title>Draft Genome Sequence of Firmicute Strain S0AB, a Heterotrophic Iron/Sulfur-Oxidizing Extreme Acidophile.</title>
        <authorList>
            <person name="Vergara E."/>
            <person name="Pakostova E."/>
            <person name="Johnson D.B."/>
            <person name="Holmes D.S."/>
        </authorList>
    </citation>
    <scope>NUCLEOTIDE SEQUENCE</scope>
    <source>
        <strain evidence="2">S0AB</strain>
    </source>
</reference>
<proteinExistence type="inferred from homology"/>